<reference evidence="2" key="3">
    <citation type="submission" date="2015-04" db="UniProtKB">
        <authorList>
            <consortium name="EnsemblPlants"/>
        </authorList>
    </citation>
    <scope>IDENTIFICATION</scope>
    <source>
        <strain evidence="2">cv. Jemalong A17</strain>
    </source>
</reference>
<keyword evidence="3" id="KW-1185">Reference proteome</keyword>
<dbReference type="HOGENOM" id="CLU_2561777_0_0_1"/>
<name>A0A072UQK0_MEDTR</name>
<organism evidence="1 3">
    <name type="scientific">Medicago truncatula</name>
    <name type="common">Barrel medic</name>
    <name type="synonym">Medicago tribuloides</name>
    <dbReference type="NCBI Taxonomy" id="3880"/>
    <lineage>
        <taxon>Eukaryota</taxon>
        <taxon>Viridiplantae</taxon>
        <taxon>Streptophyta</taxon>
        <taxon>Embryophyta</taxon>
        <taxon>Tracheophyta</taxon>
        <taxon>Spermatophyta</taxon>
        <taxon>Magnoliopsida</taxon>
        <taxon>eudicotyledons</taxon>
        <taxon>Gunneridae</taxon>
        <taxon>Pentapetalae</taxon>
        <taxon>rosids</taxon>
        <taxon>fabids</taxon>
        <taxon>Fabales</taxon>
        <taxon>Fabaceae</taxon>
        <taxon>Papilionoideae</taxon>
        <taxon>50 kb inversion clade</taxon>
        <taxon>NPAAA clade</taxon>
        <taxon>Hologalegina</taxon>
        <taxon>IRL clade</taxon>
        <taxon>Trifolieae</taxon>
        <taxon>Medicago</taxon>
    </lineage>
</organism>
<dbReference type="Proteomes" id="UP000002051">
    <property type="component" value="Chromosome 4"/>
</dbReference>
<proteinExistence type="predicted"/>
<evidence type="ECO:0000313" key="3">
    <source>
        <dbReference type="Proteomes" id="UP000002051"/>
    </source>
</evidence>
<accession>A0A072UQK0</accession>
<protein>
    <submittedName>
        <fullName evidence="1 2">Uncharacterized protein</fullName>
    </submittedName>
</protein>
<reference evidence="1 3" key="2">
    <citation type="journal article" date="2014" name="BMC Genomics">
        <title>An improved genome release (version Mt4.0) for the model legume Medicago truncatula.</title>
        <authorList>
            <person name="Tang H."/>
            <person name="Krishnakumar V."/>
            <person name="Bidwell S."/>
            <person name="Rosen B."/>
            <person name="Chan A."/>
            <person name="Zhou S."/>
            <person name="Gentzbittel L."/>
            <person name="Childs K.L."/>
            <person name="Yandell M."/>
            <person name="Gundlach H."/>
            <person name="Mayer K.F."/>
            <person name="Schwartz D.C."/>
            <person name="Town C.D."/>
        </authorList>
    </citation>
    <scope>GENOME REANNOTATION</scope>
    <source>
        <strain evidence="1">A17</strain>
        <strain evidence="2 3">cv. Jemalong A17</strain>
    </source>
</reference>
<dbReference type="AlphaFoldDB" id="A0A072UQK0"/>
<dbReference type="EnsemblPlants" id="KEH32109">
    <property type="protein sequence ID" value="KEH32109"/>
    <property type="gene ID" value="MTR_4g113525"/>
</dbReference>
<dbReference type="EMBL" id="CM001220">
    <property type="protein sequence ID" value="KEH32109.1"/>
    <property type="molecule type" value="Genomic_DNA"/>
</dbReference>
<sequence>MDFQNHDCSKREKEVQKGIIEIFWKRVFGLQNRTKCYYGILDNLYVRQKVVLWFGKGQKYEFLSCPLPPVCPVPETVLQIKH</sequence>
<reference evidence="1 3" key="1">
    <citation type="journal article" date="2011" name="Nature">
        <title>The Medicago genome provides insight into the evolution of rhizobial symbioses.</title>
        <authorList>
            <person name="Young N.D."/>
            <person name="Debelle F."/>
            <person name="Oldroyd G.E."/>
            <person name="Geurts R."/>
            <person name="Cannon S.B."/>
            <person name="Udvardi M.K."/>
            <person name="Benedito V.A."/>
            <person name="Mayer K.F."/>
            <person name="Gouzy J."/>
            <person name="Schoof H."/>
            <person name="Van de Peer Y."/>
            <person name="Proost S."/>
            <person name="Cook D.R."/>
            <person name="Meyers B.C."/>
            <person name="Spannagl M."/>
            <person name="Cheung F."/>
            <person name="De Mita S."/>
            <person name="Krishnakumar V."/>
            <person name="Gundlach H."/>
            <person name="Zhou S."/>
            <person name="Mudge J."/>
            <person name="Bharti A.K."/>
            <person name="Murray J.D."/>
            <person name="Naoumkina M.A."/>
            <person name="Rosen B."/>
            <person name="Silverstein K.A."/>
            <person name="Tang H."/>
            <person name="Rombauts S."/>
            <person name="Zhao P.X."/>
            <person name="Zhou P."/>
            <person name="Barbe V."/>
            <person name="Bardou P."/>
            <person name="Bechner M."/>
            <person name="Bellec A."/>
            <person name="Berger A."/>
            <person name="Berges H."/>
            <person name="Bidwell S."/>
            <person name="Bisseling T."/>
            <person name="Choisne N."/>
            <person name="Couloux A."/>
            <person name="Denny R."/>
            <person name="Deshpande S."/>
            <person name="Dai X."/>
            <person name="Doyle J.J."/>
            <person name="Dudez A.M."/>
            <person name="Farmer A.D."/>
            <person name="Fouteau S."/>
            <person name="Franken C."/>
            <person name="Gibelin C."/>
            <person name="Gish J."/>
            <person name="Goldstein S."/>
            <person name="Gonzalez A.J."/>
            <person name="Green P.J."/>
            <person name="Hallab A."/>
            <person name="Hartog M."/>
            <person name="Hua A."/>
            <person name="Humphray S.J."/>
            <person name="Jeong D.H."/>
            <person name="Jing Y."/>
            <person name="Jocker A."/>
            <person name="Kenton S.M."/>
            <person name="Kim D.J."/>
            <person name="Klee K."/>
            <person name="Lai H."/>
            <person name="Lang C."/>
            <person name="Lin S."/>
            <person name="Macmil S.L."/>
            <person name="Magdelenat G."/>
            <person name="Matthews L."/>
            <person name="McCorrison J."/>
            <person name="Monaghan E.L."/>
            <person name="Mun J.H."/>
            <person name="Najar F.Z."/>
            <person name="Nicholson C."/>
            <person name="Noirot C."/>
            <person name="O'Bleness M."/>
            <person name="Paule C.R."/>
            <person name="Poulain J."/>
            <person name="Prion F."/>
            <person name="Qin B."/>
            <person name="Qu C."/>
            <person name="Retzel E.F."/>
            <person name="Riddle C."/>
            <person name="Sallet E."/>
            <person name="Samain S."/>
            <person name="Samson N."/>
            <person name="Sanders I."/>
            <person name="Saurat O."/>
            <person name="Scarpelli C."/>
            <person name="Schiex T."/>
            <person name="Segurens B."/>
            <person name="Severin A.J."/>
            <person name="Sherrier D.J."/>
            <person name="Shi R."/>
            <person name="Sims S."/>
            <person name="Singer S.R."/>
            <person name="Sinharoy S."/>
            <person name="Sterck L."/>
            <person name="Viollet A."/>
            <person name="Wang B.B."/>
            <person name="Wang K."/>
            <person name="Wang M."/>
            <person name="Wang X."/>
            <person name="Warfsmann J."/>
            <person name="Weissenbach J."/>
            <person name="White D.D."/>
            <person name="White J.D."/>
            <person name="Wiley G.B."/>
            <person name="Wincker P."/>
            <person name="Xing Y."/>
            <person name="Yang L."/>
            <person name="Yao Z."/>
            <person name="Ying F."/>
            <person name="Zhai J."/>
            <person name="Zhou L."/>
            <person name="Zuber A."/>
            <person name="Denarie J."/>
            <person name="Dixon R.A."/>
            <person name="May G.D."/>
            <person name="Schwartz D.C."/>
            <person name="Rogers J."/>
            <person name="Quetier F."/>
            <person name="Town C.D."/>
            <person name="Roe B.A."/>
        </authorList>
    </citation>
    <scope>NUCLEOTIDE SEQUENCE [LARGE SCALE GENOMIC DNA]</scope>
    <source>
        <strain evidence="1">A17</strain>
        <strain evidence="2 3">cv. Jemalong A17</strain>
    </source>
</reference>
<evidence type="ECO:0000313" key="1">
    <source>
        <dbReference type="EMBL" id="KEH32109.1"/>
    </source>
</evidence>
<evidence type="ECO:0000313" key="2">
    <source>
        <dbReference type="EnsemblPlants" id="KEH32109"/>
    </source>
</evidence>
<gene>
    <name evidence="1" type="ordered locus">MTR_4g113525</name>
</gene>